<dbReference type="PROSITE" id="PS50181">
    <property type="entry name" value="FBOX"/>
    <property type="match status" value="1"/>
</dbReference>
<evidence type="ECO:0000259" key="1">
    <source>
        <dbReference type="PROSITE" id="PS50181"/>
    </source>
</evidence>
<proteinExistence type="predicted"/>
<evidence type="ECO:0000313" key="3">
    <source>
        <dbReference type="Proteomes" id="UP001318860"/>
    </source>
</evidence>
<gene>
    <name evidence="2" type="ORF">DH2020_007143</name>
</gene>
<comment type="caution">
    <text evidence="2">The sequence shown here is derived from an EMBL/GenBank/DDBJ whole genome shotgun (WGS) entry which is preliminary data.</text>
</comment>
<dbReference type="SUPFAM" id="SSF52047">
    <property type="entry name" value="RNI-like"/>
    <property type="match status" value="1"/>
</dbReference>
<evidence type="ECO:0000313" key="2">
    <source>
        <dbReference type="EMBL" id="KAK6114874.1"/>
    </source>
</evidence>
<dbReference type="PANTHER" id="PTHR31900">
    <property type="entry name" value="F-BOX/RNI SUPERFAMILY PROTEIN-RELATED"/>
    <property type="match status" value="1"/>
</dbReference>
<reference evidence="2 3" key="1">
    <citation type="journal article" date="2021" name="Comput. Struct. Biotechnol. J.">
        <title>De novo genome assembly of the potent medicinal plant Rehmannia glutinosa using nanopore technology.</title>
        <authorList>
            <person name="Ma L."/>
            <person name="Dong C."/>
            <person name="Song C."/>
            <person name="Wang X."/>
            <person name="Zheng X."/>
            <person name="Niu Y."/>
            <person name="Chen S."/>
            <person name="Feng W."/>
        </authorList>
    </citation>
    <scope>NUCLEOTIDE SEQUENCE [LARGE SCALE GENOMIC DNA]</scope>
    <source>
        <strain evidence="2">DH-2019</strain>
    </source>
</reference>
<dbReference type="Gene3D" id="1.20.1280.50">
    <property type="match status" value="1"/>
</dbReference>
<dbReference type="SMART" id="SM00256">
    <property type="entry name" value="FBOX"/>
    <property type="match status" value="1"/>
</dbReference>
<dbReference type="Proteomes" id="UP001318860">
    <property type="component" value="Unassembled WGS sequence"/>
</dbReference>
<dbReference type="InterPro" id="IPR036047">
    <property type="entry name" value="F-box-like_dom_sf"/>
</dbReference>
<dbReference type="Pfam" id="PF00646">
    <property type="entry name" value="F-box"/>
    <property type="match status" value="1"/>
</dbReference>
<dbReference type="PANTHER" id="PTHR31900:SF32">
    <property type="entry name" value="F-BOX_RNI_FBD-LIKE DOMAIN PROTEIN"/>
    <property type="match status" value="1"/>
</dbReference>
<dbReference type="SUPFAM" id="SSF81383">
    <property type="entry name" value="F-box domain"/>
    <property type="match status" value="1"/>
</dbReference>
<accession>A0ABR0TX54</accession>
<dbReference type="InterPro" id="IPR050232">
    <property type="entry name" value="FBL13/AtMIF1-like"/>
</dbReference>
<organism evidence="2 3">
    <name type="scientific">Rehmannia glutinosa</name>
    <name type="common">Chinese foxglove</name>
    <dbReference type="NCBI Taxonomy" id="99300"/>
    <lineage>
        <taxon>Eukaryota</taxon>
        <taxon>Viridiplantae</taxon>
        <taxon>Streptophyta</taxon>
        <taxon>Embryophyta</taxon>
        <taxon>Tracheophyta</taxon>
        <taxon>Spermatophyta</taxon>
        <taxon>Magnoliopsida</taxon>
        <taxon>eudicotyledons</taxon>
        <taxon>Gunneridae</taxon>
        <taxon>Pentapetalae</taxon>
        <taxon>asterids</taxon>
        <taxon>lamiids</taxon>
        <taxon>Lamiales</taxon>
        <taxon>Orobanchaceae</taxon>
        <taxon>Rehmannieae</taxon>
        <taxon>Rehmannia</taxon>
    </lineage>
</organism>
<dbReference type="EMBL" id="JABTTQ020003506">
    <property type="protein sequence ID" value="KAK6114874.1"/>
    <property type="molecule type" value="Genomic_DNA"/>
</dbReference>
<dbReference type="InterPro" id="IPR001810">
    <property type="entry name" value="F-box_dom"/>
</dbReference>
<protein>
    <recommendedName>
        <fullName evidence="1">F-box domain-containing protein</fullName>
    </recommendedName>
</protein>
<sequence>MEEDRISKLPDAIIQHILSSLDPKQVVQTSVLSKRWTKLWSTLPDLRFDYGHLLIQSGMDIPWTYNNTEFMSHFTRFVIQFLSRRDDSSTIGKFQLTSADLATDSTLVETCLYYAINHGVQHLDLDVYSSPTPFRFPDSVFVGKTLRELRVRQYTRSVVVPKPFVLPNLKTLYLDSFKFIEDNNGDPYSFPKEPFSKFDNLEKLTLHRCEVSGMIICSAKLRILEISFRAPLFSRETKMEQILAPKLTSFRYEGYVSLVCPKMDFPCLEEVYFDNFANLQTPYTDYIKKKMPLNLVRMLQQLGNAKFVTLSFHTRELSKNNCNVSFLTCLLCEKDSCNGSSSSGAKSISISLHEVFEVDKKTSDNSSNINGDSATDCDELLDQGTFCLW</sequence>
<feature type="domain" description="F-box" evidence="1">
    <location>
        <begin position="3"/>
        <end position="51"/>
    </location>
</feature>
<name>A0ABR0TX54_REHGL</name>
<keyword evidence="3" id="KW-1185">Reference proteome</keyword>
<dbReference type="CDD" id="cd22160">
    <property type="entry name" value="F-box_AtFBL13-like"/>
    <property type="match status" value="1"/>
</dbReference>
<dbReference type="InterPro" id="IPR053781">
    <property type="entry name" value="F-box_AtFBL13-like"/>
</dbReference>
<dbReference type="InterPro" id="IPR032675">
    <property type="entry name" value="LRR_dom_sf"/>
</dbReference>
<dbReference type="Gene3D" id="3.80.10.10">
    <property type="entry name" value="Ribonuclease Inhibitor"/>
    <property type="match status" value="1"/>
</dbReference>